<gene>
    <name evidence="14 16" type="primary">atpD</name>
    <name evidence="16" type="ORF">FJM51_05935</name>
</gene>
<comment type="similarity">
    <text evidence="2 14">Belongs to the ATPase alpha/beta chains family.</text>
</comment>
<dbReference type="InterPro" id="IPR000194">
    <property type="entry name" value="ATPase_F1/V1/A1_a/bsu_nucl-bd"/>
</dbReference>
<dbReference type="Pfam" id="PF22919">
    <property type="entry name" value="ATP-synt_VA_C"/>
    <property type="match status" value="1"/>
</dbReference>
<dbReference type="FunFam" id="3.40.50.300:FF:000026">
    <property type="entry name" value="ATP synthase subunit beta"/>
    <property type="match status" value="1"/>
</dbReference>
<keyword evidence="5 14" id="KW-0375">Hydrogen ion transport</keyword>
<dbReference type="Gene3D" id="1.10.1140.10">
    <property type="entry name" value="Bovine Mitochondrial F1-atpase, Atp Synthase Beta Chain, Chain D, domain 3"/>
    <property type="match status" value="1"/>
</dbReference>
<dbReference type="Pfam" id="PF02874">
    <property type="entry name" value="ATP-synt_ab_N"/>
    <property type="match status" value="1"/>
</dbReference>
<evidence type="ECO:0000256" key="2">
    <source>
        <dbReference type="ARBA" id="ARBA00008936"/>
    </source>
</evidence>
<dbReference type="InterPro" id="IPR024034">
    <property type="entry name" value="ATPase_F1/V1_b/a_C"/>
</dbReference>
<evidence type="ECO:0000256" key="6">
    <source>
        <dbReference type="ARBA" id="ARBA00022840"/>
    </source>
</evidence>
<evidence type="ECO:0000256" key="1">
    <source>
        <dbReference type="ARBA" id="ARBA00004370"/>
    </source>
</evidence>
<dbReference type="AlphaFoldDB" id="A0A501WVD5"/>
<evidence type="ECO:0000313" key="16">
    <source>
        <dbReference type="EMBL" id="TPE52712.1"/>
    </source>
</evidence>
<dbReference type="SUPFAM" id="SSF50615">
    <property type="entry name" value="N-terminal domain of alpha and beta subunits of F1 ATP synthase"/>
    <property type="match status" value="1"/>
</dbReference>
<keyword evidence="3 14" id="KW-0813">Transport</keyword>
<evidence type="ECO:0000256" key="5">
    <source>
        <dbReference type="ARBA" id="ARBA00022781"/>
    </source>
</evidence>
<accession>A0A501WVD5</accession>
<sequence>MTQPVGKITQVIGAVVDVQFDGHLPEILNALETDNRGNRLVLEVAQHLGESTVRAIAMDSTEGLVRGAVVTDTGKAIQVPVGDGTLGRILNVVGEPVDEKGPVEATEYRPIHRAAPDFSDQSTESEILVTGIKVIDLLAPYAKGGKIGLFGGAGVGKTVLIQELINNIAKVHSGYSVFAGVGERTREGNDLYHEFIESGVIDANDLTKSKVALVYGQMNEPPGARARVALSGLTLAEQFRDQSGTDVLFFVDNIFRFTQAGSEVSALLGRIPSAVGYQPTLATDMGALQERITSTRNGSITSVQAIYVPADDLTDPAPATSFAHLDATTVLSRAISELGIYPAVDPLDSTSRLLDPMVIGEEHYETARAVQGILQRYKSLQDIIAILGMDELSEEDKLTVARARKIQRFLSQPFDVAQVFTGSPGVQVPLEETIDSFKRVVAGEFDHLPEAAFYMVGGINEVIAKAEKMAAAAA</sequence>
<dbReference type="InterPro" id="IPR036121">
    <property type="entry name" value="ATPase_F1/V1/A1_a/bsu_N_sf"/>
</dbReference>
<dbReference type="InterPro" id="IPR004100">
    <property type="entry name" value="ATPase_F1/V1/A1_a/bsu_N"/>
</dbReference>
<comment type="subcellular location">
    <subcellularLocation>
        <location evidence="14">Cell membrane</location>
        <topology evidence="14">Peripheral membrane protein</topology>
    </subcellularLocation>
    <subcellularLocation>
        <location evidence="1">Membrane</location>
    </subcellularLocation>
</comment>
<protein>
    <recommendedName>
        <fullName evidence="14">ATP synthase subunit beta</fullName>
        <ecNumber evidence="14">7.1.2.2</ecNumber>
    </recommendedName>
    <alternativeName>
        <fullName evidence="14">ATP synthase F1 sector subunit beta</fullName>
    </alternativeName>
    <alternativeName>
        <fullName evidence="14">F-ATPase subunit beta</fullName>
    </alternativeName>
</protein>
<dbReference type="SUPFAM" id="SSF52540">
    <property type="entry name" value="P-loop containing nucleoside triphosphate hydrolases"/>
    <property type="match status" value="1"/>
</dbReference>
<dbReference type="SMART" id="SM00382">
    <property type="entry name" value="AAA"/>
    <property type="match status" value="1"/>
</dbReference>
<dbReference type="PANTHER" id="PTHR15184">
    <property type="entry name" value="ATP SYNTHASE"/>
    <property type="match status" value="1"/>
</dbReference>
<dbReference type="FunFam" id="1.10.1140.10:FF:000001">
    <property type="entry name" value="ATP synthase subunit beta"/>
    <property type="match status" value="1"/>
</dbReference>
<feature type="domain" description="AAA+ ATPase" evidence="15">
    <location>
        <begin position="143"/>
        <end position="414"/>
    </location>
</feature>
<evidence type="ECO:0000313" key="17">
    <source>
        <dbReference type="Proteomes" id="UP000319255"/>
    </source>
</evidence>
<comment type="function">
    <text evidence="14">Produces ATP from ADP in the presence of a proton gradient across the membrane. The catalytic sites are hosted primarily by the beta subunits.</text>
</comment>
<dbReference type="InterPro" id="IPR050053">
    <property type="entry name" value="ATPase_alpha/beta_chains"/>
</dbReference>
<comment type="function">
    <text evidence="13">Produces ATP from ADP in the presence of a sodium ion gradient across the membrane. The beta chain is the catalytic subunit.</text>
</comment>
<dbReference type="PANTHER" id="PTHR15184:SF71">
    <property type="entry name" value="ATP SYNTHASE SUBUNIT BETA, MITOCHONDRIAL"/>
    <property type="match status" value="1"/>
</dbReference>
<dbReference type="PROSITE" id="PS00152">
    <property type="entry name" value="ATPASE_ALPHA_BETA"/>
    <property type="match status" value="1"/>
</dbReference>
<dbReference type="GO" id="GO:0045259">
    <property type="term" value="C:proton-transporting ATP synthase complex"/>
    <property type="evidence" value="ECO:0007669"/>
    <property type="project" value="UniProtKB-KW"/>
</dbReference>
<feature type="binding site" evidence="14">
    <location>
        <begin position="151"/>
        <end position="158"/>
    </location>
    <ligand>
        <name>ATP</name>
        <dbReference type="ChEBI" id="CHEBI:30616"/>
    </ligand>
</feature>
<keyword evidence="11 14" id="KW-0066">ATP synthesis</keyword>
<evidence type="ECO:0000259" key="15">
    <source>
        <dbReference type="SMART" id="SM00382"/>
    </source>
</evidence>
<dbReference type="GO" id="GO:0046962">
    <property type="term" value="F:sodium-transporting ATPase activity, rotational mechanism"/>
    <property type="evidence" value="ECO:0007669"/>
    <property type="project" value="UniProtKB-EC"/>
</dbReference>
<comment type="catalytic activity">
    <reaction evidence="14">
        <text>ATP + H2O + 4 H(+)(in) = ADP + phosphate + 5 H(+)(out)</text>
        <dbReference type="Rhea" id="RHEA:57720"/>
        <dbReference type="ChEBI" id="CHEBI:15377"/>
        <dbReference type="ChEBI" id="CHEBI:15378"/>
        <dbReference type="ChEBI" id="CHEBI:30616"/>
        <dbReference type="ChEBI" id="CHEBI:43474"/>
        <dbReference type="ChEBI" id="CHEBI:456216"/>
        <dbReference type="EC" id="7.1.2.2"/>
    </reaction>
</comment>
<dbReference type="InterPro" id="IPR020003">
    <property type="entry name" value="ATPase_a/bsu_AS"/>
</dbReference>
<dbReference type="OrthoDB" id="9801639at2"/>
<dbReference type="CDD" id="cd01133">
    <property type="entry name" value="F1-ATPase_beta_CD"/>
    <property type="match status" value="1"/>
</dbReference>
<dbReference type="CDD" id="cd18110">
    <property type="entry name" value="ATP-synt_F1_beta_C"/>
    <property type="match status" value="1"/>
</dbReference>
<dbReference type="PIRSF" id="PIRSF039072">
    <property type="entry name" value="ATPase_subunit_beta"/>
    <property type="match status" value="1"/>
</dbReference>
<evidence type="ECO:0000256" key="9">
    <source>
        <dbReference type="ARBA" id="ARBA00023136"/>
    </source>
</evidence>
<comment type="caution">
    <text evidence="16">The sequence shown here is derived from an EMBL/GenBank/DDBJ whole genome shotgun (WGS) entry which is preliminary data.</text>
</comment>
<evidence type="ECO:0000256" key="10">
    <source>
        <dbReference type="ARBA" id="ARBA00023196"/>
    </source>
</evidence>
<dbReference type="EC" id="7.1.2.2" evidence="14"/>
<dbReference type="InterPro" id="IPR003593">
    <property type="entry name" value="AAA+_ATPase"/>
</dbReference>
<dbReference type="Gene3D" id="2.40.10.170">
    <property type="match status" value="1"/>
</dbReference>
<dbReference type="RefSeq" id="WP_140453194.1">
    <property type="nucleotide sequence ID" value="NZ_VFRP01000003.1"/>
</dbReference>
<dbReference type="SUPFAM" id="SSF47917">
    <property type="entry name" value="C-terminal domain of alpha and beta subunits of F1 ATP synthase"/>
    <property type="match status" value="1"/>
</dbReference>
<dbReference type="GO" id="GO:0046933">
    <property type="term" value="F:proton-transporting ATP synthase activity, rotational mechanism"/>
    <property type="evidence" value="ECO:0007669"/>
    <property type="project" value="UniProtKB-UniRule"/>
</dbReference>
<comment type="catalytic activity">
    <reaction evidence="12">
        <text>4 Na(+)(in) + ATP + H2O = 4 Na(+)(out) + ADP + phosphate + H(+)</text>
        <dbReference type="Rhea" id="RHEA:58156"/>
        <dbReference type="ChEBI" id="CHEBI:15377"/>
        <dbReference type="ChEBI" id="CHEBI:15378"/>
        <dbReference type="ChEBI" id="CHEBI:29101"/>
        <dbReference type="ChEBI" id="CHEBI:30616"/>
        <dbReference type="ChEBI" id="CHEBI:43474"/>
        <dbReference type="ChEBI" id="CHEBI:456216"/>
        <dbReference type="EC" id="7.2.2.1"/>
    </reaction>
</comment>
<keyword evidence="14" id="KW-1003">Cell membrane</keyword>
<evidence type="ECO:0000256" key="3">
    <source>
        <dbReference type="ARBA" id="ARBA00022448"/>
    </source>
</evidence>
<evidence type="ECO:0000256" key="12">
    <source>
        <dbReference type="ARBA" id="ARBA00052325"/>
    </source>
</evidence>
<keyword evidence="7 14" id="KW-1278">Translocase</keyword>
<dbReference type="Pfam" id="PF00006">
    <property type="entry name" value="ATP-synt_ab"/>
    <property type="match status" value="1"/>
</dbReference>
<dbReference type="CDD" id="cd18115">
    <property type="entry name" value="ATP-synt_F1_beta_N"/>
    <property type="match status" value="1"/>
</dbReference>
<evidence type="ECO:0000256" key="4">
    <source>
        <dbReference type="ARBA" id="ARBA00022741"/>
    </source>
</evidence>
<dbReference type="InterPro" id="IPR005722">
    <property type="entry name" value="ATP_synth_F1_bsu"/>
</dbReference>
<dbReference type="GO" id="GO:0005886">
    <property type="term" value="C:plasma membrane"/>
    <property type="evidence" value="ECO:0007669"/>
    <property type="project" value="UniProtKB-SubCell"/>
</dbReference>
<keyword evidence="4 14" id="KW-0547">Nucleotide-binding</keyword>
<dbReference type="Proteomes" id="UP000319255">
    <property type="component" value="Unassembled WGS sequence"/>
</dbReference>
<keyword evidence="6 14" id="KW-0067">ATP-binding</keyword>
<dbReference type="InterPro" id="IPR027417">
    <property type="entry name" value="P-loop_NTPase"/>
</dbReference>
<dbReference type="Gene3D" id="3.40.50.300">
    <property type="entry name" value="P-loop containing nucleotide triphosphate hydrolases"/>
    <property type="match status" value="1"/>
</dbReference>
<evidence type="ECO:0000256" key="13">
    <source>
        <dbReference type="ARBA" id="ARBA00059242"/>
    </source>
</evidence>
<dbReference type="NCBIfam" id="TIGR01039">
    <property type="entry name" value="atpD"/>
    <property type="match status" value="1"/>
</dbReference>
<dbReference type="GO" id="GO:0005524">
    <property type="term" value="F:ATP binding"/>
    <property type="evidence" value="ECO:0007669"/>
    <property type="project" value="UniProtKB-UniRule"/>
</dbReference>
<dbReference type="EMBL" id="VFRP01000003">
    <property type="protein sequence ID" value="TPE52712.1"/>
    <property type="molecule type" value="Genomic_DNA"/>
</dbReference>
<reference evidence="16 17" key="1">
    <citation type="submission" date="2019-06" db="EMBL/GenBank/DDBJ databases">
        <title>A novel bacterium of genus Amaricoccus, isolated from marine sediment.</title>
        <authorList>
            <person name="Huang H."/>
            <person name="Mo K."/>
            <person name="Hu Y."/>
        </authorList>
    </citation>
    <scope>NUCLEOTIDE SEQUENCE [LARGE SCALE GENOMIC DNA]</scope>
    <source>
        <strain evidence="16 17">HB172011</strain>
    </source>
</reference>
<evidence type="ECO:0000256" key="8">
    <source>
        <dbReference type="ARBA" id="ARBA00023065"/>
    </source>
</evidence>
<evidence type="ECO:0000256" key="7">
    <source>
        <dbReference type="ARBA" id="ARBA00022967"/>
    </source>
</evidence>
<evidence type="ECO:0000256" key="14">
    <source>
        <dbReference type="HAMAP-Rule" id="MF_01347"/>
    </source>
</evidence>
<keyword evidence="17" id="KW-1185">Reference proteome</keyword>
<dbReference type="HAMAP" id="MF_01347">
    <property type="entry name" value="ATP_synth_beta_bact"/>
    <property type="match status" value="1"/>
</dbReference>
<evidence type="ECO:0000256" key="11">
    <source>
        <dbReference type="ARBA" id="ARBA00023310"/>
    </source>
</evidence>
<dbReference type="InterPro" id="IPR055190">
    <property type="entry name" value="ATP-synt_VA_C"/>
</dbReference>
<keyword evidence="10 14" id="KW-0139">CF(1)</keyword>
<organism evidence="16 17">
    <name type="scientific">Amaricoccus solimangrovi</name>
    <dbReference type="NCBI Taxonomy" id="2589815"/>
    <lineage>
        <taxon>Bacteria</taxon>
        <taxon>Pseudomonadati</taxon>
        <taxon>Pseudomonadota</taxon>
        <taxon>Alphaproteobacteria</taxon>
        <taxon>Rhodobacterales</taxon>
        <taxon>Paracoccaceae</taxon>
        <taxon>Amaricoccus</taxon>
    </lineage>
</organism>
<dbReference type="FunFam" id="2.40.10.170:FF:000005">
    <property type="entry name" value="ATP synthase subunit beta"/>
    <property type="match status" value="1"/>
</dbReference>
<proteinExistence type="inferred from homology"/>
<keyword evidence="8 14" id="KW-0406">Ion transport</keyword>
<name>A0A501WVD5_9RHOB</name>
<keyword evidence="9 14" id="KW-0472">Membrane</keyword>